<evidence type="ECO:0000256" key="2">
    <source>
        <dbReference type="ARBA" id="ARBA00022692"/>
    </source>
</evidence>
<reference evidence="11 12" key="1">
    <citation type="submission" date="2017-03" db="EMBL/GenBank/DDBJ databases">
        <title>Genome Survey of Euroglyphus maynei.</title>
        <authorList>
            <person name="Arlian L.G."/>
            <person name="Morgan M.S."/>
            <person name="Rider S.D."/>
        </authorList>
    </citation>
    <scope>NUCLEOTIDE SEQUENCE [LARGE SCALE GENOMIC DNA]</scope>
    <source>
        <strain evidence="11">Arlian Lab</strain>
        <tissue evidence="11">Whole body</tissue>
    </source>
</reference>
<keyword evidence="7" id="KW-0472">Membrane</keyword>
<dbReference type="PRINTS" id="PR00205">
    <property type="entry name" value="CADHERIN"/>
</dbReference>
<dbReference type="Proteomes" id="UP000194236">
    <property type="component" value="Unassembled WGS sequence"/>
</dbReference>
<dbReference type="InterPro" id="IPR002126">
    <property type="entry name" value="Cadherin-like_dom"/>
</dbReference>
<feature type="non-terminal residue" evidence="11">
    <location>
        <position position="355"/>
    </location>
</feature>
<proteinExistence type="predicted"/>
<dbReference type="GO" id="GO:0005509">
    <property type="term" value="F:calcium ion binding"/>
    <property type="evidence" value="ECO:0007669"/>
    <property type="project" value="UniProtKB-UniRule"/>
</dbReference>
<keyword evidence="12" id="KW-1185">Reference proteome</keyword>
<dbReference type="GO" id="GO:0005886">
    <property type="term" value="C:plasma membrane"/>
    <property type="evidence" value="ECO:0007669"/>
    <property type="project" value="InterPro"/>
</dbReference>
<dbReference type="EMBL" id="MUJZ01005175">
    <property type="protein sequence ID" value="OTF83098.1"/>
    <property type="molecule type" value="Genomic_DNA"/>
</dbReference>
<evidence type="ECO:0000256" key="4">
    <source>
        <dbReference type="ARBA" id="ARBA00022837"/>
    </source>
</evidence>
<feature type="domain" description="Cadherin" evidence="10">
    <location>
        <begin position="6"/>
        <end position="82"/>
    </location>
</feature>
<dbReference type="PROSITE" id="PS00232">
    <property type="entry name" value="CADHERIN_1"/>
    <property type="match status" value="1"/>
</dbReference>
<comment type="caution">
    <text evidence="11">The sequence shown here is derived from an EMBL/GenBank/DDBJ whole genome shotgun (WGS) entry which is preliminary data.</text>
</comment>
<dbReference type="Gene3D" id="2.60.40.60">
    <property type="entry name" value="Cadherins"/>
    <property type="match status" value="3"/>
</dbReference>
<dbReference type="InterPro" id="IPR015919">
    <property type="entry name" value="Cadherin-like_sf"/>
</dbReference>
<evidence type="ECO:0000313" key="11">
    <source>
        <dbReference type="EMBL" id="OTF83098.1"/>
    </source>
</evidence>
<dbReference type="Pfam" id="PF00028">
    <property type="entry name" value="Cadherin"/>
    <property type="match status" value="3"/>
</dbReference>
<evidence type="ECO:0000256" key="3">
    <source>
        <dbReference type="ARBA" id="ARBA00022737"/>
    </source>
</evidence>
<gene>
    <name evidence="11" type="ORF">BLA29_006080</name>
</gene>
<dbReference type="InterPro" id="IPR020894">
    <property type="entry name" value="Cadherin_CS"/>
</dbReference>
<evidence type="ECO:0000256" key="6">
    <source>
        <dbReference type="ARBA" id="ARBA00022989"/>
    </source>
</evidence>
<sequence>MFGTQTYRIVSGNVANAFRLISHREKDDILYLDLQVNGILDRETLANYNLVIEALDGGQPPLKDQLLVKIAILDHNDCEPIFSQNHYYGSVSENVTLGSSILKVTATDNDDGDNGRVIYMLHMKQANNPSSSSSSSAAMKGGNMMDSSSYFAINRHTGWIYVIKPLDYESQDLHELVIIARDQGVQPLETSAFVSIRVTDINDNQPTVNILYLTSNSKPEISEAAKIGDLVARVSVNDADIHATSHSSSFMKKSSSKRYSPYNGLSVSLFGASNGEFGLKTADQIVYLIVVTGKLDRERQSKYQLTVMVSDKGYPPQNTSTTFEIEVTDVNDNAPYFDQHVYHTTLFESADIGSK</sequence>
<evidence type="ECO:0000256" key="1">
    <source>
        <dbReference type="ARBA" id="ARBA00004370"/>
    </source>
</evidence>
<feature type="domain" description="Cadherin" evidence="10">
    <location>
        <begin position="83"/>
        <end position="208"/>
    </location>
</feature>
<evidence type="ECO:0000313" key="12">
    <source>
        <dbReference type="Proteomes" id="UP000194236"/>
    </source>
</evidence>
<evidence type="ECO:0000256" key="7">
    <source>
        <dbReference type="ARBA" id="ARBA00023136"/>
    </source>
</evidence>
<keyword evidence="6" id="KW-1133">Transmembrane helix</keyword>
<keyword evidence="8" id="KW-0325">Glycoprotein</keyword>
<dbReference type="PROSITE" id="PS50268">
    <property type="entry name" value="CADHERIN_2"/>
    <property type="match status" value="3"/>
</dbReference>
<dbReference type="InterPro" id="IPR050971">
    <property type="entry name" value="Cadherin-domain_protein"/>
</dbReference>
<dbReference type="PANTHER" id="PTHR24025:SF31">
    <property type="entry name" value="NEURAL-CADHERIN"/>
    <property type="match status" value="1"/>
</dbReference>
<feature type="domain" description="Cadherin" evidence="10">
    <location>
        <begin position="213"/>
        <end position="337"/>
    </location>
</feature>
<organism evidence="11 12">
    <name type="scientific">Euroglyphus maynei</name>
    <name type="common">Mayne's house dust mite</name>
    <dbReference type="NCBI Taxonomy" id="6958"/>
    <lineage>
        <taxon>Eukaryota</taxon>
        <taxon>Metazoa</taxon>
        <taxon>Ecdysozoa</taxon>
        <taxon>Arthropoda</taxon>
        <taxon>Chelicerata</taxon>
        <taxon>Arachnida</taxon>
        <taxon>Acari</taxon>
        <taxon>Acariformes</taxon>
        <taxon>Sarcoptiformes</taxon>
        <taxon>Astigmata</taxon>
        <taxon>Psoroptidia</taxon>
        <taxon>Analgoidea</taxon>
        <taxon>Pyroglyphidae</taxon>
        <taxon>Pyroglyphinae</taxon>
        <taxon>Euroglyphus</taxon>
    </lineage>
</organism>
<dbReference type="GO" id="GO:0005911">
    <property type="term" value="C:cell-cell junction"/>
    <property type="evidence" value="ECO:0007669"/>
    <property type="project" value="TreeGrafter"/>
</dbReference>
<accession>A0A1Y3BT00</accession>
<comment type="subcellular location">
    <subcellularLocation>
        <location evidence="1">Membrane</location>
    </subcellularLocation>
</comment>
<evidence type="ECO:0000256" key="5">
    <source>
        <dbReference type="ARBA" id="ARBA00022889"/>
    </source>
</evidence>
<dbReference type="OrthoDB" id="6252479at2759"/>
<dbReference type="GO" id="GO:0007156">
    <property type="term" value="P:homophilic cell adhesion via plasma membrane adhesion molecules"/>
    <property type="evidence" value="ECO:0007669"/>
    <property type="project" value="InterPro"/>
</dbReference>
<dbReference type="AlphaFoldDB" id="A0A1Y3BT00"/>
<keyword evidence="3" id="KW-0677">Repeat</keyword>
<keyword evidence="5" id="KW-0130">Cell adhesion</keyword>
<evidence type="ECO:0000259" key="10">
    <source>
        <dbReference type="PROSITE" id="PS50268"/>
    </source>
</evidence>
<name>A0A1Y3BT00_EURMA</name>
<evidence type="ECO:0000256" key="8">
    <source>
        <dbReference type="ARBA" id="ARBA00023180"/>
    </source>
</evidence>
<evidence type="ECO:0000256" key="9">
    <source>
        <dbReference type="PROSITE-ProRule" id="PRU00043"/>
    </source>
</evidence>
<keyword evidence="4 9" id="KW-0106">Calcium</keyword>
<dbReference type="SUPFAM" id="SSF49313">
    <property type="entry name" value="Cadherin-like"/>
    <property type="match status" value="3"/>
</dbReference>
<keyword evidence="2" id="KW-0812">Transmembrane</keyword>
<dbReference type="CDD" id="cd11304">
    <property type="entry name" value="Cadherin_repeat"/>
    <property type="match status" value="3"/>
</dbReference>
<protein>
    <submittedName>
        <fullName evidence="11">Cadherin domain containing protein</fullName>
    </submittedName>
</protein>
<dbReference type="SMART" id="SM00112">
    <property type="entry name" value="CA"/>
    <property type="match status" value="3"/>
</dbReference>
<dbReference type="FunFam" id="2.60.40.60:FF:000092">
    <property type="entry name" value="Protocadherin 8"/>
    <property type="match status" value="1"/>
</dbReference>
<dbReference type="PANTHER" id="PTHR24025">
    <property type="entry name" value="DESMOGLEIN FAMILY MEMBER"/>
    <property type="match status" value="1"/>
</dbReference>
<dbReference type="FunFam" id="2.60.40.60:FF:000080">
    <property type="entry name" value="FAT atypical cadherin 1"/>
    <property type="match status" value="1"/>
</dbReference>